<dbReference type="Proteomes" id="UP000657372">
    <property type="component" value="Unassembled WGS sequence"/>
</dbReference>
<feature type="signal peptide" evidence="1">
    <location>
        <begin position="1"/>
        <end position="29"/>
    </location>
</feature>
<keyword evidence="1" id="KW-0732">Signal</keyword>
<keyword evidence="3" id="KW-1185">Reference proteome</keyword>
<accession>A0ABS0EYJ6</accession>
<evidence type="ECO:0008006" key="4">
    <source>
        <dbReference type="Google" id="ProtNLM"/>
    </source>
</evidence>
<gene>
    <name evidence="2" type="ORF">IXC47_14790</name>
</gene>
<sequence>MAICPRYGVEPAMKTIRLAPVLFATLLLAACAGKPVPDWQVNAKDATERASNAYLTGNTRVADQEFLYARNEVTRTGRIDLLARVELTRCAAQVASLVLDDCTGFEKLRLDAPAAEVAYANYLAGKVQSSEIAQLPAQHRAVAGASSDNAAASAMLSIEDPLSRLVAAGVLLQGKRASPAVISAAVETASAQGWRRPLLAWLGVQAMRAEQAGDMAEALRLRRKMTLVEGSK</sequence>
<protein>
    <recommendedName>
        <fullName evidence="4">Lipoprotein</fullName>
    </recommendedName>
</protein>
<reference evidence="2 3" key="1">
    <citation type="submission" date="2020-11" db="EMBL/GenBank/DDBJ databases">
        <title>WGS of Herminiimonas contaminans strain Marseille-Q4544 isolated from planarians Schmidtea mediterranea.</title>
        <authorList>
            <person name="Kangale L."/>
        </authorList>
    </citation>
    <scope>NUCLEOTIDE SEQUENCE [LARGE SCALE GENOMIC DNA]</scope>
    <source>
        <strain evidence="2 3">Marseille-Q4544</strain>
    </source>
</reference>
<comment type="caution">
    <text evidence="2">The sequence shown here is derived from an EMBL/GenBank/DDBJ whole genome shotgun (WGS) entry which is preliminary data.</text>
</comment>
<dbReference type="EMBL" id="JADOEL010000013">
    <property type="protein sequence ID" value="MBF8178952.1"/>
    <property type="molecule type" value="Genomic_DNA"/>
</dbReference>
<dbReference type="PROSITE" id="PS51257">
    <property type="entry name" value="PROKAR_LIPOPROTEIN"/>
    <property type="match status" value="1"/>
</dbReference>
<evidence type="ECO:0000256" key="1">
    <source>
        <dbReference type="SAM" id="SignalP"/>
    </source>
</evidence>
<proteinExistence type="predicted"/>
<organism evidence="2 3">
    <name type="scientific">Herminiimonas contaminans</name>
    <dbReference type="NCBI Taxonomy" id="1111140"/>
    <lineage>
        <taxon>Bacteria</taxon>
        <taxon>Pseudomonadati</taxon>
        <taxon>Pseudomonadota</taxon>
        <taxon>Betaproteobacteria</taxon>
        <taxon>Burkholderiales</taxon>
        <taxon>Oxalobacteraceae</taxon>
        <taxon>Herminiimonas</taxon>
    </lineage>
</organism>
<evidence type="ECO:0000313" key="2">
    <source>
        <dbReference type="EMBL" id="MBF8178952.1"/>
    </source>
</evidence>
<evidence type="ECO:0000313" key="3">
    <source>
        <dbReference type="Proteomes" id="UP000657372"/>
    </source>
</evidence>
<feature type="chain" id="PRO_5046974720" description="Lipoprotein" evidence="1">
    <location>
        <begin position="30"/>
        <end position="232"/>
    </location>
</feature>
<name>A0ABS0EYJ6_9BURK</name>